<feature type="compositionally biased region" description="Acidic residues" evidence="1">
    <location>
        <begin position="70"/>
        <end position="92"/>
    </location>
</feature>
<dbReference type="CTD" id="5740593"/>
<proteinExistence type="predicted"/>
<name>A0A6J2YLN0_SITOR</name>
<protein>
    <submittedName>
        <fullName evidence="4 5">Uncharacterized protein LOC115888579</fullName>
    </submittedName>
</protein>
<dbReference type="AlphaFoldDB" id="A0A6J2YLN0"/>
<dbReference type="GeneID" id="115888579"/>
<dbReference type="RefSeq" id="XP_030764202.1">
    <property type="nucleotide sequence ID" value="XM_030908342.1"/>
</dbReference>
<evidence type="ECO:0000313" key="5">
    <source>
        <dbReference type="RefSeq" id="XP_030764202.1"/>
    </source>
</evidence>
<feature type="transmembrane region" description="Helical" evidence="2">
    <location>
        <begin position="6"/>
        <end position="27"/>
    </location>
</feature>
<keyword evidence="2" id="KW-0812">Transmembrane</keyword>
<dbReference type="RefSeq" id="XP_030764201.1">
    <property type="nucleotide sequence ID" value="XM_030908341.1"/>
</dbReference>
<dbReference type="Pfam" id="PF15879">
    <property type="entry name" value="MWFE"/>
    <property type="match status" value="1"/>
</dbReference>
<keyword evidence="2" id="KW-1133">Transmembrane helix</keyword>
<gene>
    <name evidence="4 5" type="primary">LOC115888579</name>
</gene>
<dbReference type="Proteomes" id="UP000504635">
    <property type="component" value="Unplaced"/>
</dbReference>
<accession>A0A6J2YLN0</accession>
<feature type="region of interest" description="Disordered" evidence="1">
    <location>
        <begin position="63"/>
        <end position="92"/>
    </location>
</feature>
<organism evidence="3 4">
    <name type="scientific">Sitophilus oryzae</name>
    <name type="common">Rice weevil</name>
    <name type="synonym">Curculio oryzae</name>
    <dbReference type="NCBI Taxonomy" id="7048"/>
    <lineage>
        <taxon>Eukaryota</taxon>
        <taxon>Metazoa</taxon>
        <taxon>Ecdysozoa</taxon>
        <taxon>Arthropoda</taxon>
        <taxon>Hexapoda</taxon>
        <taxon>Insecta</taxon>
        <taxon>Pterygota</taxon>
        <taxon>Neoptera</taxon>
        <taxon>Endopterygota</taxon>
        <taxon>Coleoptera</taxon>
        <taxon>Polyphaga</taxon>
        <taxon>Cucujiformia</taxon>
        <taxon>Curculionidae</taxon>
        <taxon>Dryophthorinae</taxon>
        <taxon>Sitophilus</taxon>
    </lineage>
</organism>
<keyword evidence="3" id="KW-1185">Reference proteome</keyword>
<evidence type="ECO:0000313" key="3">
    <source>
        <dbReference type="Proteomes" id="UP000504635"/>
    </source>
</evidence>
<dbReference type="OrthoDB" id="1920692at2759"/>
<dbReference type="KEGG" id="soy:115888579"/>
<dbReference type="InterPro" id="IPR017384">
    <property type="entry name" value="NADH_Ub_cplx-1_asu_su-1"/>
</dbReference>
<keyword evidence="2" id="KW-0472">Membrane</keyword>
<evidence type="ECO:0000313" key="4">
    <source>
        <dbReference type="RefSeq" id="XP_030764201.1"/>
    </source>
</evidence>
<reference evidence="4 5" key="1">
    <citation type="submission" date="2025-04" db="UniProtKB">
        <authorList>
            <consortium name="RefSeq"/>
        </authorList>
    </citation>
    <scope>IDENTIFICATION</scope>
    <source>
        <tissue evidence="4 5">Gonads</tissue>
    </source>
</reference>
<evidence type="ECO:0000256" key="2">
    <source>
        <dbReference type="SAM" id="Phobius"/>
    </source>
</evidence>
<evidence type="ECO:0000256" key="1">
    <source>
        <dbReference type="SAM" id="MobiDB-lite"/>
    </source>
</evidence>
<sequence length="92" mass="10697">MWFEILPSVIIVMASVAVPHGIAYIFNKVLNGNMYRRDVTEMDQKLQYLRDVRLTNDAYKMAGLENIPDGSDEEDDCEFEEIEEECDEEEES</sequence>